<sequence>MDDGEALITYVGRAKTLRAELAGAGHPIGEDTAVMHVLAGRPSAYKTVTTVLMAAGVSLQWDELLPALLPAEMEQKETAHKGAGSRPLRMAPIIRFAVAVVAEETRAAQPQQAPSSCYAGQADASSQSGSRTYSSHIWIIDSGASLHMTNNSSQLVNISTDGLRVTLANGETAAAMGKGSLRVSPQTGIPVTLEEVLYVPSLADNLLSVRAVTRRGGSVEFIGDACAVHISARMAMMATPNSRKQYEVVMQETPAAAVAYGQASSEVARLWHRRYCHLSATNLRIRRRFDN</sequence>
<proteinExistence type="predicted"/>
<gene>
    <name evidence="1" type="ORF">I4F81_002638</name>
</gene>
<organism evidence="1 2">
    <name type="scientific">Pyropia yezoensis</name>
    <name type="common">Susabi-nori</name>
    <name type="synonym">Porphyra yezoensis</name>
    <dbReference type="NCBI Taxonomy" id="2788"/>
    <lineage>
        <taxon>Eukaryota</taxon>
        <taxon>Rhodophyta</taxon>
        <taxon>Bangiophyceae</taxon>
        <taxon>Bangiales</taxon>
        <taxon>Bangiaceae</taxon>
        <taxon>Pyropia</taxon>
    </lineage>
</organism>
<evidence type="ECO:0000313" key="2">
    <source>
        <dbReference type="Proteomes" id="UP000798662"/>
    </source>
</evidence>
<comment type="caution">
    <text evidence="1">The sequence shown here is derived from an EMBL/GenBank/DDBJ whole genome shotgun (WGS) entry which is preliminary data.</text>
</comment>
<keyword evidence="2" id="KW-1185">Reference proteome</keyword>
<dbReference type="Proteomes" id="UP000798662">
    <property type="component" value="Chromosome 1"/>
</dbReference>
<reference evidence="1" key="1">
    <citation type="submission" date="2019-11" db="EMBL/GenBank/DDBJ databases">
        <title>Nori genome reveals adaptations in red seaweeds to the harsh intertidal environment.</title>
        <authorList>
            <person name="Wang D."/>
            <person name="Mao Y."/>
        </authorList>
    </citation>
    <scope>NUCLEOTIDE SEQUENCE</scope>
    <source>
        <tissue evidence="1">Gametophyte</tissue>
    </source>
</reference>
<evidence type="ECO:0000313" key="1">
    <source>
        <dbReference type="EMBL" id="KAK1860046.1"/>
    </source>
</evidence>
<protein>
    <submittedName>
        <fullName evidence="1">Uncharacterized protein</fullName>
    </submittedName>
</protein>
<dbReference type="EMBL" id="CM020618">
    <property type="protein sequence ID" value="KAK1860046.1"/>
    <property type="molecule type" value="Genomic_DNA"/>
</dbReference>
<accession>A0ACC3BRK7</accession>
<name>A0ACC3BRK7_PYRYE</name>